<dbReference type="OrthoDB" id="2245303at2759"/>
<name>A0A8H7RX74_9FUNG</name>
<evidence type="ECO:0000313" key="2">
    <source>
        <dbReference type="EMBL" id="KAG2219464.1"/>
    </source>
</evidence>
<dbReference type="AlphaFoldDB" id="A0A8H7RX74"/>
<organism evidence="2 3">
    <name type="scientific">Circinella minor</name>
    <dbReference type="NCBI Taxonomy" id="1195481"/>
    <lineage>
        <taxon>Eukaryota</taxon>
        <taxon>Fungi</taxon>
        <taxon>Fungi incertae sedis</taxon>
        <taxon>Mucoromycota</taxon>
        <taxon>Mucoromycotina</taxon>
        <taxon>Mucoromycetes</taxon>
        <taxon>Mucorales</taxon>
        <taxon>Lichtheimiaceae</taxon>
        <taxon>Circinella</taxon>
    </lineage>
</organism>
<accession>A0A8H7RX74</accession>
<feature type="region of interest" description="Disordered" evidence="1">
    <location>
        <begin position="499"/>
        <end position="529"/>
    </location>
</feature>
<dbReference type="EMBL" id="JAEPRB010000178">
    <property type="protein sequence ID" value="KAG2219464.1"/>
    <property type="molecule type" value="Genomic_DNA"/>
</dbReference>
<gene>
    <name evidence="2" type="ORF">INT45_008112</name>
</gene>
<keyword evidence="3" id="KW-1185">Reference proteome</keyword>
<proteinExistence type="predicted"/>
<protein>
    <submittedName>
        <fullName evidence="2">Uncharacterized protein</fullName>
    </submittedName>
</protein>
<evidence type="ECO:0000256" key="1">
    <source>
        <dbReference type="SAM" id="MobiDB-lite"/>
    </source>
</evidence>
<dbReference type="Proteomes" id="UP000646827">
    <property type="component" value="Unassembled WGS sequence"/>
</dbReference>
<evidence type="ECO:0000313" key="3">
    <source>
        <dbReference type="Proteomes" id="UP000646827"/>
    </source>
</evidence>
<reference evidence="2 3" key="1">
    <citation type="submission" date="2020-12" db="EMBL/GenBank/DDBJ databases">
        <title>Metabolic potential, ecology and presence of endohyphal bacteria is reflected in genomic diversity of Mucoromycotina.</title>
        <authorList>
            <person name="Muszewska A."/>
            <person name="Okrasinska A."/>
            <person name="Steczkiewicz K."/>
            <person name="Drgas O."/>
            <person name="Orlowska M."/>
            <person name="Perlinska-Lenart U."/>
            <person name="Aleksandrzak-Piekarczyk T."/>
            <person name="Szatraj K."/>
            <person name="Zielenkiewicz U."/>
            <person name="Pilsyk S."/>
            <person name="Malc E."/>
            <person name="Mieczkowski P."/>
            <person name="Kruszewska J.S."/>
            <person name="Biernat P."/>
            <person name="Pawlowska J."/>
        </authorList>
    </citation>
    <scope>NUCLEOTIDE SEQUENCE [LARGE SCALE GENOMIC DNA]</scope>
    <source>
        <strain evidence="2 3">CBS 142.35</strain>
    </source>
</reference>
<sequence>MTMHVNGLSDYFLSDNDWEFINQLQQFFLPFIGFQKKMPAQKYPTINKAVTSYNDNNDDSTSILLKHQKLPSPHLTQARKEPKYDKNTAITLASSTFLGSTREKENSIMLAKIGNLEPVTLKNKNGKKYHFLTSPENIGQVLTDQPSGPWTLPADNEQVQSSSSSKTEGILDHIINTDMPPRKSLQGRSWLMNQGLYLSIAQNHMEYRRELMPTLNEELLRHYIIHHFQRKQQVTDGLPLLLRMKTTQKKLQLSPGFCTGGFWLETSAKTGGNYSMAKNVMVIGSNTSNFTATEDAKIYLNMESLILGKALAEDEAAFSIDVGSYFYQLRQLRSKFHCLSTYTLCRSSSTFAYDISFRPYTIWTFCDYDSAQQVDSQSQLLSRFFQTVATSVIKNREMSQIKLKNLNDLHDKLKDGAIKFAIREFLGQQEDESFPVMVYTSIIKIRKYTPEEIRKAAHLFRPSRMDELRQTQQNERSYSQQFDKVNKFYKILQTVNPKNSKQLSSPCPPNHNSTSLIPYSSSCHSHQYH</sequence>
<comment type="caution">
    <text evidence="2">The sequence shown here is derived from an EMBL/GenBank/DDBJ whole genome shotgun (WGS) entry which is preliminary data.</text>
</comment>